<dbReference type="Gene3D" id="1.20.1090.10">
    <property type="entry name" value="Dehydroquinate synthase-like - alpha domain"/>
    <property type="match status" value="1"/>
</dbReference>
<dbReference type="InterPro" id="IPR001670">
    <property type="entry name" value="ADH_Fe/GldA"/>
</dbReference>
<feature type="binding site" evidence="8">
    <location>
        <position position="270"/>
    </location>
    <ligand>
        <name>glycerol</name>
        <dbReference type="ChEBI" id="CHEBI:17754"/>
    </ligand>
</feature>
<dbReference type="Proteomes" id="UP000675664">
    <property type="component" value="Unassembled WGS sequence"/>
</dbReference>
<comment type="caution">
    <text evidence="12">The sequence shown here is derived from an EMBL/GenBank/DDBJ whole genome shotgun (WGS) entry which is preliminary data.</text>
</comment>
<dbReference type="SUPFAM" id="SSF56796">
    <property type="entry name" value="Dehydroquinate synthase-like"/>
    <property type="match status" value="1"/>
</dbReference>
<feature type="binding site" evidence="10">
    <location>
        <position position="36"/>
    </location>
    <ligand>
        <name>NAD(+)</name>
        <dbReference type="ChEBI" id="CHEBI:57540"/>
    </ligand>
</feature>
<keyword evidence="3 10" id="KW-0520">NAD</keyword>
<dbReference type="Gene3D" id="3.40.50.1970">
    <property type="match status" value="1"/>
</dbReference>
<gene>
    <name evidence="12" type="ORF">KCX82_08210</name>
</gene>
<evidence type="ECO:0000313" key="12">
    <source>
        <dbReference type="EMBL" id="MBR0597852.1"/>
    </source>
</evidence>
<evidence type="ECO:0000256" key="6">
    <source>
        <dbReference type="ARBA" id="ARBA00040132"/>
    </source>
</evidence>
<dbReference type="PANTHER" id="PTHR43616:SF5">
    <property type="entry name" value="GLYCEROL DEHYDROGENASE 1"/>
    <property type="match status" value="1"/>
</dbReference>
<evidence type="ECO:0000256" key="4">
    <source>
        <dbReference type="ARBA" id="ARBA00037918"/>
    </source>
</evidence>
<keyword evidence="13" id="KW-1185">Reference proteome</keyword>
<comment type="catalytic activity">
    <reaction evidence="7">
        <text>glycerol + NAD(+) = dihydroxyacetone + NADH + H(+)</text>
        <dbReference type="Rhea" id="RHEA:13769"/>
        <dbReference type="ChEBI" id="CHEBI:15378"/>
        <dbReference type="ChEBI" id="CHEBI:16016"/>
        <dbReference type="ChEBI" id="CHEBI:17754"/>
        <dbReference type="ChEBI" id="CHEBI:57540"/>
        <dbReference type="ChEBI" id="CHEBI:57945"/>
        <dbReference type="EC" id="1.1.1.6"/>
    </reaction>
</comment>
<protein>
    <recommendedName>
        <fullName evidence="6">Glycerol dehydrogenase</fullName>
        <ecNumber evidence="5">1.1.1.6</ecNumber>
    </recommendedName>
</protein>
<feature type="binding site" evidence="10">
    <location>
        <position position="124"/>
    </location>
    <ligand>
        <name>NAD(+)</name>
        <dbReference type="ChEBI" id="CHEBI:57540"/>
    </ligand>
</feature>
<dbReference type="RefSeq" id="WP_227017979.1">
    <property type="nucleotide sequence ID" value="NZ_JAGSND010000004.1"/>
</dbReference>
<evidence type="ECO:0000256" key="7">
    <source>
        <dbReference type="ARBA" id="ARBA00049006"/>
    </source>
</evidence>
<evidence type="ECO:0000313" key="13">
    <source>
        <dbReference type="Proteomes" id="UP000675664"/>
    </source>
</evidence>
<feature type="binding site" evidence="8">
    <location>
        <position position="253"/>
    </location>
    <ligand>
        <name>glycerol</name>
        <dbReference type="ChEBI" id="CHEBI:17754"/>
    </ligand>
</feature>
<dbReference type="InterPro" id="IPR016205">
    <property type="entry name" value="Glycerol_DH"/>
</dbReference>
<dbReference type="NCBIfam" id="NF006941">
    <property type="entry name" value="PRK09423.1"/>
    <property type="match status" value="1"/>
</dbReference>
<reference evidence="12" key="2">
    <citation type="submission" date="2021-04" db="EMBL/GenBank/DDBJ databases">
        <authorList>
            <person name="Liu J."/>
        </authorList>
    </citation>
    <scope>NUCLEOTIDE SEQUENCE</scope>
    <source>
        <strain evidence="12">BAD-6</strain>
    </source>
</reference>
<dbReference type="EMBL" id="JAGSND010000004">
    <property type="protein sequence ID" value="MBR0597852.1"/>
    <property type="molecule type" value="Genomic_DNA"/>
</dbReference>
<evidence type="ECO:0000256" key="3">
    <source>
        <dbReference type="ARBA" id="ARBA00023027"/>
    </source>
</evidence>
<evidence type="ECO:0000256" key="5">
    <source>
        <dbReference type="ARBA" id="ARBA00039147"/>
    </source>
</evidence>
<evidence type="ECO:0000256" key="9">
    <source>
        <dbReference type="PIRSR" id="PIRSR000112-2"/>
    </source>
</evidence>
<proteinExistence type="predicted"/>
<evidence type="ECO:0000256" key="8">
    <source>
        <dbReference type="PIRSR" id="PIRSR000112-1"/>
    </source>
</evidence>
<evidence type="ECO:0000256" key="2">
    <source>
        <dbReference type="ARBA" id="ARBA00023002"/>
    </source>
</evidence>
<feature type="domain" description="Alcohol dehydrogenase iron-type/glycerol dehydrogenase GldA" evidence="11">
    <location>
        <begin position="7"/>
        <end position="153"/>
    </location>
</feature>
<name>A0A8J7VZ82_9FIRM</name>
<feature type="binding site" evidence="8">
    <location>
        <position position="170"/>
    </location>
    <ligand>
        <name>glycerol</name>
        <dbReference type="ChEBI" id="CHEBI:17754"/>
    </ligand>
</feature>
<comment type="pathway">
    <text evidence="4">Polyol metabolism; glycerol fermentation; glycerone phosphate from glycerol (oxidative route): step 1/2.</text>
</comment>
<reference evidence="12" key="1">
    <citation type="submission" date="2021-04" db="EMBL/GenBank/DDBJ databases">
        <title>Sinoanaerobacter chloroacetimidivorans sp. nov., an obligate anaerobic bacterium isolated from anaerobic sludge.</title>
        <authorList>
            <person name="Bao Y."/>
        </authorList>
    </citation>
    <scope>NUCLEOTIDE SEQUENCE</scope>
    <source>
        <strain evidence="12">BAD-6</strain>
    </source>
</reference>
<feature type="binding site" evidence="10">
    <location>
        <begin position="93"/>
        <end position="97"/>
    </location>
    <ligand>
        <name>NAD(+)</name>
        <dbReference type="ChEBI" id="CHEBI:57540"/>
    </ligand>
</feature>
<comment type="cofactor">
    <cofactor evidence="8">
        <name>Zn(2+)</name>
        <dbReference type="ChEBI" id="CHEBI:29105"/>
    </cofactor>
    <text evidence="8">Binds 1 zinc ion per subunit.</text>
</comment>
<dbReference type="GO" id="GO:0008888">
    <property type="term" value="F:glycerol dehydrogenase (NAD+) activity"/>
    <property type="evidence" value="ECO:0007669"/>
    <property type="project" value="UniProtKB-EC"/>
</dbReference>
<dbReference type="CDD" id="cd08170">
    <property type="entry name" value="GlyDH"/>
    <property type="match status" value="1"/>
</dbReference>
<sequence>MLSLAAPGKYLQGRNLIENISSHINVLGSKFAIICDEVVLQIIEEKINTSFSNNKNMHGFILFRGESTQIEAERIASVVIEKGYQVIVGIGGGKTIDTAKLAANILGLPLAVIPTVASSDAPCSAMSVIYDEDGTFIISSKMKRNPDMVLVDTEIISKAPVRTLVAGMGDAYATYYEARACRQSGAKNFSGGTATEAAYDMAALCRKLLLEYGEQAKESTEKKEWSTALERIVEANIYLSGVGFENNGCAIAHAVYSGMTSILKPFPVFHGEAVAFGTIVQLIAEGAYKSNQNELDETIRFYQRVGLPLTFGQMGIDIPTDKQIYSIAEATCTKSKNAYNMPFHVDSKTIFNALKLTL</sequence>
<accession>A0A8J7VZ82</accession>
<keyword evidence="2" id="KW-0560">Oxidoreductase</keyword>
<dbReference type="AlphaFoldDB" id="A0A8J7VZ82"/>
<feature type="binding site" evidence="9">
    <location>
        <position position="120"/>
    </location>
    <ligand>
        <name>glycerol</name>
        <dbReference type="ChEBI" id="CHEBI:17754"/>
    </ligand>
</feature>
<dbReference type="PIRSF" id="PIRSF000112">
    <property type="entry name" value="Glycerol_dehydrogenase"/>
    <property type="match status" value="1"/>
</dbReference>
<organism evidence="12 13">
    <name type="scientific">Sinanaerobacter chloroacetimidivorans</name>
    <dbReference type="NCBI Taxonomy" id="2818044"/>
    <lineage>
        <taxon>Bacteria</taxon>
        <taxon>Bacillati</taxon>
        <taxon>Bacillota</taxon>
        <taxon>Clostridia</taxon>
        <taxon>Peptostreptococcales</taxon>
        <taxon>Anaerovoracaceae</taxon>
        <taxon>Sinanaerobacter</taxon>
    </lineage>
</organism>
<keyword evidence="8" id="KW-0862">Zinc</keyword>
<dbReference type="EC" id="1.1.1.6" evidence="5"/>
<feature type="binding site" evidence="10">
    <location>
        <position position="130"/>
    </location>
    <ligand>
        <name>NAD(+)</name>
        <dbReference type="ChEBI" id="CHEBI:57540"/>
    </ligand>
</feature>
<keyword evidence="1 8" id="KW-0479">Metal-binding</keyword>
<dbReference type="GO" id="GO:0046872">
    <property type="term" value="F:metal ion binding"/>
    <property type="evidence" value="ECO:0007669"/>
    <property type="project" value="UniProtKB-KW"/>
</dbReference>
<dbReference type="PANTHER" id="PTHR43616">
    <property type="entry name" value="GLYCEROL DEHYDROGENASE"/>
    <property type="match status" value="1"/>
</dbReference>
<feature type="binding site" evidence="10">
    <location>
        <begin position="115"/>
        <end position="118"/>
    </location>
    <ligand>
        <name>NAD(+)</name>
        <dbReference type="ChEBI" id="CHEBI:57540"/>
    </ligand>
</feature>
<evidence type="ECO:0000256" key="10">
    <source>
        <dbReference type="PIRSR" id="PIRSR000112-3"/>
    </source>
</evidence>
<evidence type="ECO:0000256" key="1">
    <source>
        <dbReference type="ARBA" id="ARBA00022723"/>
    </source>
</evidence>
<evidence type="ECO:0000259" key="11">
    <source>
        <dbReference type="Pfam" id="PF00465"/>
    </source>
</evidence>
<dbReference type="Pfam" id="PF00465">
    <property type="entry name" value="Fe-ADH"/>
    <property type="match status" value="1"/>
</dbReference>